<sequence>MYDNYDGDSSNDERSSITGDSKHSSISSRKTKQRQRISKSEREKERAAEKEWPTKYAEKVRGNGEREEGEGKEQMGEKREEKQKMGEKREEREEKKKEEKEQIREREEKEQQKEPPRKKKQGTTTTKAPRDNSKREDEQWEKNTRGPNGGPTEGQKGSNSKMTVAAEAEQKEEAEGANGTVDTVPTAMALRQDAFDHFSFTCHLFPRLSESNLQFHDIYWDRDPSTKFVMLRKRQVFVNKLVRSLRVRQIGAAPAESALRRTEFRADFSLVDRRPFARREIVSNIFTVRVPFLSGGGGPRRIFRKVPSSASVLVRSNYRQRAVALQILLHRSTTTTNANAIDHSSLHLVGRVEMELLDENAKMALTTHSHSFLFDDGKVRFDFETTDVPNREQIQADSLPDVLICDESWLPMLAIYRQLICETLSEDGDVFADRSVWVVDPVMATFPPLLDTDADGVALLMALMRKFSVDNRELTPQAAARRFRFVYMHFILPLTALIDDRRWRETLWTFVRGRMEVEEPNPIKMFATEPCKAIDTFEYAVNLCGEHSID</sequence>
<proteinExistence type="predicted"/>
<reference evidence="2 3" key="1">
    <citation type="submission" date="2024-10" db="EMBL/GenBank/DDBJ databases">
        <authorList>
            <person name="Kim D."/>
        </authorList>
    </citation>
    <scope>NUCLEOTIDE SEQUENCE [LARGE SCALE GENOMIC DNA]</scope>
    <source>
        <strain evidence="2">BH-2024</strain>
    </source>
</reference>
<feature type="compositionally biased region" description="Basic and acidic residues" evidence="1">
    <location>
        <begin position="128"/>
        <end position="144"/>
    </location>
</feature>
<keyword evidence="3" id="KW-1185">Reference proteome</keyword>
<feature type="compositionally biased region" description="Basic and acidic residues" evidence="1">
    <location>
        <begin position="11"/>
        <end position="23"/>
    </location>
</feature>
<organism evidence="2 3">
    <name type="scientific">Heterodera trifolii</name>
    <dbReference type="NCBI Taxonomy" id="157864"/>
    <lineage>
        <taxon>Eukaryota</taxon>
        <taxon>Metazoa</taxon>
        <taxon>Ecdysozoa</taxon>
        <taxon>Nematoda</taxon>
        <taxon>Chromadorea</taxon>
        <taxon>Rhabditida</taxon>
        <taxon>Tylenchina</taxon>
        <taxon>Tylenchomorpha</taxon>
        <taxon>Tylenchoidea</taxon>
        <taxon>Heteroderidae</taxon>
        <taxon>Heteroderinae</taxon>
        <taxon>Heterodera</taxon>
    </lineage>
</organism>
<comment type="caution">
    <text evidence="2">The sequence shown here is derived from an EMBL/GenBank/DDBJ whole genome shotgun (WGS) entry which is preliminary data.</text>
</comment>
<evidence type="ECO:0000313" key="3">
    <source>
        <dbReference type="Proteomes" id="UP001620626"/>
    </source>
</evidence>
<feature type="region of interest" description="Disordered" evidence="1">
    <location>
        <begin position="1"/>
        <end position="181"/>
    </location>
</feature>
<feature type="compositionally biased region" description="Basic and acidic residues" evidence="1">
    <location>
        <begin position="38"/>
        <end position="115"/>
    </location>
</feature>
<dbReference type="Proteomes" id="UP001620626">
    <property type="component" value="Unassembled WGS sequence"/>
</dbReference>
<accession>A0ABD2LZU3</accession>
<feature type="compositionally biased region" description="Acidic residues" evidence="1">
    <location>
        <begin position="1"/>
        <end position="10"/>
    </location>
</feature>
<name>A0ABD2LZU3_9BILA</name>
<gene>
    <name evidence="2" type="ORF">niasHT_008062</name>
</gene>
<evidence type="ECO:0000313" key="2">
    <source>
        <dbReference type="EMBL" id="KAL3120770.1"/>
    </source>
</evidence>
<dbReference type="AlphaFoldDB" id="A0ABD2LZU3"/>
<evidence type="ECO:0000256" key="1">
    <source>
        <dbReference type="SAM" id="MobiDB-lite"/>
    </source>
</evidence>
<protein>
    <submittedName>
        <fullName evidence="2">Uncharacterized protein</fullName>
    </submittedName>
</protein>
<dbReference type="EMBL" id="JBICBT010000207">
    <property type="protein sequence ID" value="KAL3120770.1"/>
    <property type="molecule type" value="Genomic_DNA"/>
</dbReference>